<keyword evidence="3" id="KW-1185">Reference proteome</keyword>
<proteinExistence type="predicted"/>
<feature type="domain" description="DUF7124" evidence="1">
    <location>
        <begin position="13"/>
        <end position="121"/>
    </location>
</feature>
<dbReference type="EMBL" id="JBHSZI010000001">
    <property type="protein sequence ID" value="MFC7059313.1"/>
    <property type="molecule type" value="Genomic_DNA"/>
</dbReference>
<comment type="caution">
    <text evidence="2">The sequence shown here is derived from an EMBL/GenBank/DDBJ whole genome shotgun (WGS) entry which is preliminary data.</text>
</comment>
<dbReference type="Proteomes" id="UP001596445">
    <property type="component" value="Unassembled WGS sequence"/>
</dbReference>
<gene>
    <name evidence="2" type="ORF">ACFQQG_15480</name>
</gene>
<evidence type="ECO:0000313" key="3">
    <source>
        <dbReference type="Proteomes" id="UP001596445"/>
    </source>
</evidence>
<accession>A0ABD5W533</accession>
<dbReference type="InterPro" id="IPR055548">
    <property type="entry name" value="DUF7124"/>
</dbReference>
<evidence type="ECO:0000259" key="1">
    <source>
        <dbReference type="Pfam" id="PF23439"/>
    </source>
</evidence>
<protein>
    <recommendedName>
        <fullName evidence="1">DUF7124 domain-containing protein</fullName>
    </recommendedName>
</protein>
<organism evidence="2 3">
    <name type="scientific">Halovenus salina</name>
    <dbReference type="NCBI Taxonomy" id="1510225"/>
    <lineage>
        <taxon>Archaea</taxon>
        <taxon>Methanobacteriati</taxon>
        <taxon>Methanobacteriota</taxon>
        <taxon>Stenosarchaea group</taxon>
        <taxon>Halobacteria</taxon>
        <taxon>Halobacteriales</taxon>
        <taxon>Haloarculaceae</taxon>
        <taxon>Halovenus</taxon>
    </lineage>
</organism>
<dbReference type="RefSeq" id="WP_267162081.1">
    <property type="nucleotide sequence ID" value="NZ_CP112972.1"/>
</dbReference>
<evidence type="ECO:0000313" key="2">
    <source>
        <dbReference type="EMBL" id="MFC7059313.1"/>
    </source>
</evidence>
<name>A0ABD5W533_9EURY</name>
<dbReference type="AlphaFoldDB" id="A0ABD5W533"/>
<dbReference type="Pfam" id="PF23439">
    <property type="entry name" value="DUF7124"/>
    <property type="match status" value="1"/>
</dbReference>
<dbReference type="GeneID" id="76631459"/>
<reference evidence="2 3" key="1">
    <citation type="journal article" date="2019" name="Int. J. Syst. Evol. Microbiol.">
        <title>The Global Catalogue of Microorganisms (GCM) 10K type strain sequencing project: providing services to taxonomists for standard genome sequencing and annotation.</title>
        <authorList>
            <consortium name="The Broad Institute Genomics Platform"/>
            <consortium name="The Broad Institute Genome Sequencing Center for Infectious Disease"/>
            <person name="Wu L."/>
            <person name="Ma J."/>
        </authorList>
    </citation>
    <scope>NUCLEOTIDE SEQUENCE [LARGE SCALE GENOMIC DNA]</scope>
    <source>
        <strain evidence="2 3">JCM 30072</strain>
    </source>
</reference>
<sequence length="140" mass="15784">MGIAVEGSEEASVTLALALSALRECQDPAAVVADASEWSRHVAVVDRRPAAVRDFAEEHDISWSDTFDGDKWETMEALRSSTRTPRHVFVGVTDGDRTIAMHLDWEYRPLEEAAEKAHWTLKRHDSEPGLRDRLGDLWPF</sequence>